<accession>A0A0L0DDJ3</accession>
<keyword evidence="2" id="KW-1185">Reference proteome</keyword>
<name>A0A0L0DDJ3_THETB</name>
<dbReference type="AlphaFoldDB" id="A0A0L0DDJ3"/>
<proteinExistence type="predicted"/>
<dbReference type="EMBL" id="GL349455">
    <property type="protein sequence ID" value="KNC49388.1"/>
    <property type="molecule type" value="Genomic_DNA"/>
</dbReference>
<dbReference type="RefSeq" id="XP_013757813.1">
    <property type="nucleotide sequence ID" value="XM_013902359.1"/>
</dbReference>
<dbReference type="OrthoDB" id="5958927at2759"/>
<evidence type="ECO:0000313" key="2">
    <source>
        <dbReference type="Proteomes" id="UP000054408"/>
    </source>
</evidence>
<protein>
    <submittedName>
        <fullName evidence="1">Uncharacterized protein</fullName>
    </submittedName>
</protein>
<sequence length="411" mass="45564">MRGDMEAGGMRSRLDALSSAAHGRPGRGRSAVGGHGPFVSAMGKWLITTLIVRWKLVLGLLVAAYPVYAGARHAVSSGMLDQAVDGRIMVVYARCGLWSEDDCAGMMSEFHAMLGALKYAELHGAAAVRPHLDTPMYLDKGRGNSWWSYFSRPTPSSPPEVHLNSYVRRYGRLGGFGHIVYGSKGYLYPMTHALDRKELSRLMTKYFAFQPALLAKVDTFVDDNFHSDFVLGVHYRGLDTVQHYPYYKIEYGYFWDEMAHVLVSRGLPLPPKVHARSKASAAIEGSGDASAYPYSIFVATDEAEFLEQTRERFAPVPVVASEAPRKSSSDTVPLHKDHSLANYVKGESVLIDARLLAECSYIIKGRSGVSEASLVFNPEVPYSFFISRTEIYRDSMPSSGNPERLEFEPKP</sequence>
<gene>
    <name evidence="1" type="ORF">AMSG_05388</name>
</gene>
<reference evidence="1 2" key="1">
    <citation type="submission" date="2010-05" db="EMBL/GenBank/DDBJ databases">
        <title>The Genome Sequence of Thecamonas trahens ATCC 50062.</title>
        <authorList>
            <consortium name="The Broad Institute Genome Sequencing Platform"/>
            <person name="Russ C."/>
            <person name="Cuomo C."/>
            <person name="Shea T."/>
            <person name="Young S.K."/>
            <person name="Zeng Q."/>
            <person name="Koehrsen M."/>
            <person name="Haas B."/>
            <person name="Borodovsky M."/>
            <person name="Guigo R."/>
            <person name="Alvarado L."/>
            <person name="Berlin A."/>
            <person name="Bochicchio J."/>
            <person name="Borenstein D."/>
            <person name="Chapman S."/>
            <person name="Chen Z."/>
            <person name="Freedman E."/>
            <person name="Gellesch M."/>
            <person name="Goldberg J."/>
            <person name="Griggs A."/>
            <person name="Gujja S."/>
            <person name="Heilman E."/>
            <person name="Heiman D."/>
            <person name="Hepburn T."/>
            <person name="Howarth C."/>
            <person name="Jen D."/>
            <person name="Larson L."/>
            <person name="Mehta T."/>
            <person name="Park D."/>
            <person name="Pearson M."/>
            <person name="Roberts A."/>
            <person name="Saif S."/>
            <person name="Shenoy N."/>
            <person name="Sisk P."/>
            <person name="Stolte C."/>
            <person name="Sykes S."/>
            <person name="Thomson T."/>
            <person name="Walk T."/>
            <person name="White J."/>
            <person name="Yandava C."/>
            <person name="Burger G."/>
            <person name="Gray M.W."/>
            <person name="Holland P.W.H."/>
            <person name="King N."/>
            <person name="Lang F.B.F."/>
            <person name="Roger A.J."/>
            <person name="Ruiz-Trillo I."/>
            <person name="Lander E."/>
            <person name="Nusbaum C."/>
        </authorList>
    </citation>
    <scope>NUCLEOTIDE SEQUENCE [LARGE SCALE GENOMIC DNA]</scope>
    <source>
        <strain evidence="1 2">ATCC 50062</strain>
    </source>
</reference>
<organism evidence="1 2">
    <name type="scientific">Thecamonas trahens ATCC 50062</name>
    <dbReference type="NCBI Taxonomy" id="461836"/>
    <lineage>
        <taxon>Eukaryota</taxon>
        <taxon>Apusozoa</taxon>
        <taxon>Apusomonadida</taxon>
        <taxon>Apusomonadidae</taxon>
        <taxon>Thecamonas</taxon>
    </lineage>
</organism>
<dbReference type="GeneID" id="25564815"/>
<dbReference type="Proteomes" id="UP000054408">
    <property type="component" value="Unassembled WGS sequence"/>
</dbReference>
<dbReference type="Gene3D" id="3.40.50.11350">
    <property type="match status" value="1"/>
</dbReference>
<evidence type="ECO:0000313" key="1">
    <source>
        <dbReference type="EMBL" id="KNC49388.1"/>
    </source>
</evidence>